<keyword evidence="2 3" id="KW-0326">Glycosidase</keyword>
<dbReference type="GO" id="GO:0004553">
    <property type="term" value="F:hydrolase activity, hydrolyzing O-glycosyl compounds"/>
    <property type="evidence" value="ECO:0007669"/>
    <property type="project" value="InterPro"/>
</dbReference>
<feature type="chain" id="PRO_5005504651" evidence="4">
    <location>
        <begin position="36"/>
        <end position="386"/>
    </location>
</feature>
<dbReference type="InterPro" id="IPR001547">
    <property type="entry name" value="Glyco_hydro_5"/>
</dbReference>
<feature type="domain" description="Glycoside hydrolase family 5" evidence="5">
    <location>
        <begin position="64"/>
        <end position="316"/>
    </location>
</feature>
<keyword evidence="4" id="KW-0732">Signal</keyword>
<protein>
    <submittedName>
        <fullName evidence="6">Aryl-phospho-beta-D-glucosidase BglC, GH1 family</fullName>
    </submittedName>
</protein>
<sequence length="386" mass="41836">MMAGRASAGPAPARLIARLLTALLCLPAAILPASAQTLTCLRGANVAGAEFGDTVGKLGTTHFYPTQKTLTYLAGKGMNIVRFPFKWERLQPELYGPLDDRELTPLLASVAMARQMGFTVILDPHTNARFAGMQIGSPEVPTAAFVDFWRRMSAFHAGDPQVMFELQNEPDYMDAAFWLPSVNAAIAAIRENGADNMILVPGTIWTSAYHWFAEQNGGSNAEVMTGVIDPLNNFAFDIHQYPDHDFSGTNRTCPATDTAIESLRRVTDWLKATGNRALLGEFGGTASPDCLDAIGRMAGFVNDNPDTWIGWTYWAAGDWWGDYPLSIQPDDNGIERPQMRVVQRYILDPVTGQIPACASLAPAGAWQLRGPDGSQKGTGSADAPAR</sequence>
<dbReference type="PANTHER" id="PTHR34142">
    <property type="entry name" value="ENDO-BETA-1,4-GLUCANASE A"/>
    <property type="match status" value="1"/>
</dbReference>
<dbReference type="GO" id="GO:0009251">
    <property type="term" value="P:glucan catabolic process"/>
    <property type="evidence" value="ECO:0007669"/>
    <property type="project" value="TreeGrafter"/>
</dbReference>
<name>A0A0K6HP66_9HYPH</name>
<dbReference type="SUPFAM" id="SSF51445">
    <property type="entry name" value="(Trans)glycosidases"/>
    <property type="match status" value="1"/>
</dbReference>
<feature type="signal peptide" evidence="4">
    <location>
        <begin position="1"/>
        <end position="35"/>
    </location>
</feature>
<dbReference type="AlphaFoldDB" id="A0A0K6HP66"/>
<dbReference type="InterPro" id="IPR018087">
    <property type="entry name" value="Glyco_hydro_5_CS"/>
</dbReference>
<keyword evidence="1 3" id="KW-0378">Hydrolase</keyword>
<dbReference type="InterPro" id="IPR017853">
    <property type="entry name" value="GH"/>
</dbReference>
<gene>
    <name evidence="6" type="ORF">Ga0061067_10232</name>
</gene>
<dbReference type="Proteomes" id="UP000183900">
    <property type="component" value="Unassembled WGS sequence"/>
</dbReference>
<evidence type="ECO:0000313" key="6">
    <source>
        <dbReference type="EMBL" id="CUA92626.1"/>
    </source>
</evidence>
<dbReference type="Gene3D" id="3.20.20.80">
    <property type="entry name" value="Glycosidases"/>
    <property type="match status" value="1"/>
</dbReference>
<keyword evidence="7" id="KW-1185">Reference proteome</keyword>
<evidence type="ECO:0000256" key="3">
    <source>
        <dbReference type="RuleBase" id="RU361153"/>
    </source>
</evidence>
<comment type="similarity">
    <text evidence="3">Belongs to the glycosyl hydrolase 5 (cellulase A) family.</text>
</comment>
<evidence type="ECO:0000256" key="1">
    <source>
        <dbReference type="ARBA" id="ARBA00022801"/>
    </source>
</evidence>
<dbReference type="EMBL" id="CYHE01000002">
    <property type="protein sequence ID" value="CUA92626.1"/>
    <property type="molecule type" value="Genomic_DNA"/>
</dbReference>
<proteinExistence type="inferred from homology"/>
<accession>A0A0K6HP66</accession>
<evidence type="ECO:0000256" key="2">
    <source>
        <dbReference type="ARBA" id="ARBA00023295"/>
    </source>
</evidence>
<dbReference type="PANTHER" id="PTHR34142:SF1">
    <property type="entry name" value="GLYCOSIDE HYDROLASE FAMILY 5 DOMAIN-CONTAINING PROTEIN"/>
    <property type="match status" value="1"/>
</dbReference>
<evidence type="ECO:0000313" key="7">
    <source>
        <dbReference type="Proteomes" id="UP000183900"/>
    </source>
</evidence>
<dbReference type="Pfam" id="PF00150">
    <property type="entry name" value="Cellulase"/>
    <property type="match status" value="1"/>
</dbReference>
<dbReference type="PROSITE" id="PS00659">
    <property type="entry name" value="GLYCOSYL_HYDROL_F5"/>
    <property type="match status" value="1"/>
</dbReference>
<organism evidence="6 7">
    <name type="scientific">Pannonibacter indicus</name>
    <dbReference type="NCBI Taxonomy" id="466044"/>
    <lineage>
        <taxon>Bacteria</taxon>
        <taxon>Pseudomonadati</taxon>
        <taxon>Pseudomonadota</taxon>
        <taxon>Alphaproteobacteria</taxon>
        <taxon>Hyphomicrobiales</taxon>
        <taxon>Stappiaceae</taxon>
        <taxon>Pannonibacter</taxon>
    </lineage>
</organism>
<reference evidence="7" key="1">
    <citation type="submission" date="2015-08" db="EMBL/GenBank/DDBJ databases">
        <authorList>
            <person name="Varghese N."/>
        </authorList>
    </citation>
    <scope>NUCLEOTIDE SEQUENCE [LARGE SCALE GENOMIC DNA]</scope>
    <source>
        <strain evidence="7">DSM 23407</strain>
    </source>
</reference>
<evidence type="ECO:0000259" key="5">
    <source>
        <dbReference type="Pfam" id="PF00150"/>
    </source>
</evidence>
<evidence type="ECO:0000256" key="4">
    <source>
        <dbReference type="SAM" id="SignalP"/>
    </source>
</evidence>